<dbReference type="GO" id="GO:0003723">
    <property type="term" value="F:RNA binding"/>
    <property type="evidence" value="ECO:0007669"/>
    <property type="project" value="TreeGrafter"/>
</dbReference>
<dbReference type="PANTHER" id="PTHR47073">
    <property type="entry name" value="PROTEIN ANTI-SILENCING 1"/>
    <property type="match status" value="1"/>
</dbReference>
<dbReference type="eggNOG" id="ENOG502RA3X">
    <property type="taxonomic scope" value="Eukaryota"/>
</dbReference>
<dbReference type="KEGG" id="eus:EUTSA_v10020655mg"/>
<feature type="compositionally biased region" description="Basic and acidic residues" evidence="1">
    <location>
        <begin position="257"/>
        <end position="272"/>
    </location>
</feature>
<evidence type="ECO:0000256" key="1">
    <source>
        <dbReference type="SAM" id="MobiDB-lite"/>
    </source>
</evidence>
<name>V4LX14_EUTSA</name>
<dbReference type="STRING" id="72664.V4LX14"/>
<feature type="compositionally biased region" description="Basic and acidic residues" evidence="1">
    <location>
        <begin position="170"/>
        <end position="189"/>
    </location>
</feature>
<dbReference type="PANTHER" id="PTHR47073:SF10">
    <property type="entry name" value="NUCLEIC ACID BINDING PROTEIN"/>
    <property type="match status" value="1"/>
</dbReference>
<feature type="region of interest" description="Disordered" evidence="1">
    <location>
        <begin position="237"/>
        <end position="274"/>
    </location>
</feature>
<reference evidence="2 3" key="1">
    <citation type="journal article" date="2013" name="Front. Plant Sci.">
        <title>The Reference Genome of the Halophytic Plant Eutrema salsugineum.</title>
        <authorList>
            <person name="Yang R."/>
            <person name="Jarvis D.E."/>
            <person name="Chen H."/>
            <person name="Beilstein M.A."/>
            <person name="Grimwood J."/>
            <person name="Jenkins J."/>
            <person name="Shu S."/>
            <person name="Prochnik S."/>
            <person name="Xin M."/>
            <person name="Ma C."/>
            <person name="Schmutz J."/>
            <person name="Wing R.A."/>
            <person name="Mitchell-Olds T."/>
            <person name="Schumaker K.S."/>
            <person name="Wang X."/>
        </authorList>
    </citation>
    <scope>NUCLEOTIDE SEQUENCE [LARGE SCALE GENOMIC DNA]</scope>
</reference>
<feature type="region of interest" description="Disordered" evidence="1">
    <location>
        <begin position="154"/>
        <end position="195"/>
    </location>
</feature>
<proteinExistence type="predicted"/>
<dbReference type="Proteomes" id="UP000030689">
    <property type="component" value="Unassembled WGS sequence"/>
</dbReference>
<keyword evidence="3" id="KW-1185">Reference proteome</keyword>
<sequence length="471" mass="53302">MMRSMDAGGEEIPDFKWGVKTGVGRADKNVHFYESFTYKGIDYQLFDCACFQVFLGGYEPRWDELYLACGDGPGVYNINDVEAILGKCNVLCVSNDRRNPQPARSELRNANYVFSRTFNTRLNIVSEDFTDAIAGIRVENFFNKIRDKPPLKRLNPSAATGSWPSPVKPSRLESRSTELRNNDNKDGKQTSRISMVKKDVVLKDRVVHVPVKKNPPLYTDITSRCLEIKTRALGNSLASNSSLDSKPATKRKLRLSTPERDDSGPEPGESRFIKMPPLVDKAPTQNIGKSSWYKKLPFEDELKEATENDRVILFENLEPSYSSLEVEYICRQAFNERVGARMIPASPVSNPHYGRALVIFQTTKSADNAMSRLAEGCLMLSDETRERPLVGSRYGPKEVDECRRFTGHLGLLDKAHMSFEKAKKSRCYITLRAAQPHCIRDGVCHLSNRKPKAHVKLLKYNKLALLFSFNQ</sequence>
<accession>V4LX14</accession>
<dbReference type="AlphaFoldDB" id="V4LX14"/>
<evidence type="ECO:0000313" key="2">
    <source>
        <dbReference type="EMBL" id="ESQ48399.1"/>
    </source>
</evidence>
<dbReference type="EMBL" id="KI517408">
    <property type="protein sequence ID" value="ESQ48399.1"/>
    <property type="molecule type" value="Genomic_DNA"/>
</dbReference>
<dbReference type="Gramene" id="ESQ48399">
    <property type="protein sequence ID" value="ESQ48399"/>
    <property type="gene ID" value="EUTSA_v10020655mg"/>
</dbReference>
<organism evidence="2 3">
    <name type="scientific">Eutrema salsugineum</name>
    <name type="common">Saltwater cress</name>
    <name type="synonym">Sisymbrium salsugineum</name>
    <dbReference type="NCBI Taxonomy" id="72664"/>
    <lineage>
        <taxon>Eukaryota</taxon>
        <taxon>Viridiplantae</taxon>
        <taxon>Streptophyta</taxon>
        <taxon>Embryophyta</taxon>
        <taxon>Tracheophyta</taxon>
        <taxon>Spermatophyta</taxon>
        <taxon>Magnoliopsida</taxon>
        <taxon>eudicotyledons</taxon>
        <taxon>Gunneridae</taxon>
        <taxon>Pentapetalae</taxon>
        <taxon>rosids</taxon>
        <taxon>malvids</taxon>
        <taxon>Brassicales</taxon>
        <taxon>Brassicaceae</taxon>
        <taxon>Eutremeae</taxon>
        <taxon>Eutrema</taxon>
    </lineage>
</organism>
<evidence type="ECO:0000313" key="3">
    <source>
        <dbReference type="Proteomes" id="UP000030689"/>
    </source>
</evidence>
<dbReference type="OMA" id="EYFVYDC"/>
<gene>
    <name evidence="2" type="ORF">EUTSA_v10020655mg</name>
</gene>
<protein>
    <submittedName>
        <fullName evidence="2">Uncharacterized protein</fullName>
    </submittedName>
</protein>